<comment type="pathway">
    <text evidence="1">Cofactor biosynthesis; adenosylcobalamin biosynthesis.</text>
</comment>
<dbReference type="Gene3D" id="3.40.1010.10">
    <property type="entry name" value="Cobalt-precorrin-4 Transmethylase, Domain 1"/>
    <property type="match status" value="1"/>
</dbReference>
<keyword evidence="5 9" id="KW-0808">Transferase</keyword>
<dbReference type="AlphaFoldDB" id="A0A9J6P2B4"/>
<keyword evidence="4 9" id="KW-0489">Methyltransferase</keyword>
<dbReference type="PIRSF" id="PIRSF036427">
    <property type="entry name" value="Precrrn-2_mtase"/>
    <property type="match status" value="1"/>
</dbReference>
<protein>
    <submittedName>
        <fullName evidence="9">Cobalt-factor II C(20)-methyltransferase</fullName>
        <ecNumber evidence="9">2.1.1.151</ecNumber>
    </submittedName>
</protein>
<dbReference type="GO" id="GO:0032259">
    <property type="term" value="P:methylation"/>
    <property type="evidence" value="ECO:0007669"/>
    <property type="project" value="UniProtKB-KW"/>
</dbReference>
<keyword evidence="6" id="KW-0949">S-adenosyl-L-methionine</keyword>
<evidence type="ECO:0000313" key="10">
    <source>
        <dbReference type="Proteomes" id="UP001056429"/>
    </source>
</evidence>
<evidence type="ECO:0000256" key="1">
    <source>
        <dbReference type="ARBA" id="ARBA00004953"/>
    </source>
</evidence>
<keyword evidence="3" id="KW-0169">Cobalamin biosynthesis</keyword>
<reference evidence="9" key="2">
    <citation type="submission" date="2021-04" db="EMBL/GenBank/DDBJ databases">
        <authorList>
            <person name="Dong X."/>
        </authorList>
    </citation>
    <scope>NUCLEOTIDE SEQUENCE</scope>
    <source>
        <strain evidence="9">ZWT</strain>
    </source>
</reference>
<dbReference type="InterPro" id="IPR012382">
    <property type="entry name" value="CobI/CbiL"/>
</dbReference>
<evidence type="ECO:0000313" key="9">
    <source>
        <dbReference type="EMBL" id="MCM1990540.1"/>
    </source>
</evidence>
<dbReference type="EC" id="2.1.1.151" evidence="9"/>
<sequence>MAKLFGIGVGPGDSELLTIKAIRAMENSEVIFAPSAFEGGESIAYETAKEYISEDKKIEIIHFPMGKDNTQDKARETYEAIYQYLKKGMNVSFLTIGDPFVYSTYTHLLNYINERGFEVVTVPGITSFCASAAVANEYLVLGNEPLMVTPAARLDAVKDEKFLVIMKVYKREEEVVDFLDANGFDYVYIKKAGRVGEEILRDREEIIKNKEYMALILAKKKELAQVI</sequence>
<dbReference type="InterPro" id="IPR035996">
    <property type="entry name" value="4pyrrol_Methylase_sf"/>
</dbReference>
<comment type="caution">
    <text evidence="9">The sequence shown here is derived from an EMBL/GenBank/DDBJ whole genome shotgun (WGS) entry which is preliminary data.</text>
</comment>
<dbReference type="Pfam" id="PF00590">
    <property type="entry name" value="TP_methylase"/>
    <property type="match status" value="1"/>
</dbReference>
<evidence type="ECO:0000256" key="5">
    <source>
        <dbReference type="ARBA" id="ARBA00022679"/>
    </source>
</evidence>
<evidence type="ECO:0000256" key="4">
    <source>
        <dbReference type="ARBA" id="ARBA00022603"/>
    </source>
</evidence>
<dbReference type="CDD" id="cd11645">
    <property type="entry name" value="Precorrin_2_C20_MT"/>
    <property type="match status" value="1"/>
</dbReference>
<evidence type="ECO:0000256" key="6">
    <source>
        <dbReference type="ARBA" id="ARBA00022691"/>
    </source>
</evidence>
<evidence type="ECO:0000256" key="7">
    <source>
        <dbReference type="PIRNR" id="PIRNR036427"/>
    </source>
</evidence>
<dbReference type="Gene3D" id="3.30.950.10">
    <property type="entry name" value="Methyltransferase, Cobalt-precorrin-4 Transmethylase, Domain 2"/>
    <property type="match status" value="1"/>
</dbReference>
<organism evidence="9 10">
    <name type="scientific">Oceanirhabdus seepicola</name>
    <dbReference type="NCBI Taxonomy" id="2828781"/>
    <lineage>
        <taxon>Bacteria</taxon>
        <taxon>Bacillati</taxon>
        <taxon>Bacillota</taxon>
        <taxon>Clostridia</taxon>
        <taxon>Eubacteriales</taxon>
        <taxon>Clostridiaceae</taxon>
        <taxon>Oceanirhabdus</taxon>
    </lineage>
</organism>
<proteinExistence type="inferred from homology"/>
<dbReference type="RefSeq" id="WP_250859582.1">
    <property type="nucleotide sequence ID" value="NZ_JAGSOJ010000002.1"/>
</dbReference>
<dbReference type="GO" id="GO:0030788">
    <property type="term" value="F:precorrin-2 C20-methyltransferase activity"/>
    <property type="evidence" value="ECO:0007669"/>
    <property type="project" value="InterPro"/>
</dbReference>
<evidence type="ECO:0000259" key="8">
    <source>
        <dbReference type="Pfam" id="PF00590"/>
    </source>
</evidence>
<accession>A0A9J6P2B4</accession>
<feature type="domain" description="Tetrapyrrole methylase" evidence="8">
    <location>
        <begin position="3"/>
        <end position="203"/>
    </location>
</feature>
<dbReference type="SUPFAM" id="SSF53790">
    <property type="entry name" value="Tetrapyrrole methylase"/>
    <property type="match status" value="1"/>
</dbReference>
<reference evidence="9" key="1">
    <citation type="journal article" date="2021" name="mSystems">
        <title>Bacteria and Archaea Synergistically Convert Glycine Betaine to Biogenic Methane in the Formosa Cold Seep of the South China Sea.</title>
        <authorList>
            <person name="Li L."/>
            <person name="Zhang W."/>
            <person name="Zhang S."/>
            <person name="Song L."/>
            <person name="Sun Q."/>
            <person name="Zhang H."/>
            <person name="Xiang H."/>
            <person name="Dong X."/>
        </authorList>
    </citation>
    <scope>NUCLEOTIDE SEQUENCE</scope>
    <source>
        <strain evidence="9">ZWT</strain>
    </source>
</reference>
<dbReference type="InterPro" id="IPR006364">
    <property type="entry name" value="CobI/CbiL/CobIJ_dom"/>
</dbReference>
<name>A0A9J6P2B4_9CLOT</name>
<dbReference type="NCBIfam" id="NF004058">
    <property type="entry name" value="PRK05576.1-1"/>
    <property type="match status" value="1"/>
</dbReference>
<dbReference type="EMBL" id="JAGSOJ010000002">
    <property type="protein sequence ID" value="MCM1990540.1"/>
    <property type="molecule type" value="Genomic_DNA"/>
</dbReference>
<dbReference type="NCBIfam" id="TIGR01467">
    <property type="entry name" value="cobI_cbiL"/>
    <property type="match status" value="1"/>
</dbReference>
<gene>
    <name evidence="9" type="ORF">KDK92_12480</name>
</gene>
<dbReference type="GO" id="GO:0009236">
    <property type="term" value="P:cobalamin biosynthetic process"/>
    <property type="evidence" value="ECO:0007669"/>
    <property type="project" value="UniProtKB-UniRule"/>
</dbReference>
<keyword evidence="10" id="KW-1185">Reference proteome</keyword>
<evidence type="ECO:0000256" key="2">
    <source>
        <dbReference type="ARBA" id="ARBA00005879"/>
    </source>
</evidence>
<comment type="similarity">
    <text evidence="2 7">Belongs to the precorrin methyltransferase family.</text>
</comment>
<dbReference type="PANTHER" id="PTHR43467">
    <property type="entry name" value="COBALT-PRECORRIN-2 C(20)-METHYLTRANSFERASE"/>
    <property type="match status" value="1"/>
</dbReference>
<evidence type="ECO:0000256" key="3">
    <source>
        <dbReference type="ARBA" id="ARBA00022573"/>
    </source>
</evidence>
<dbReference type="InterPro" id="IPR014776">
    <property type="entry name" value="4pyrrole_Mease_sub2"/>
</dbReference>
<dbReference type="PANTHER" id="PTHR43467:SF2">
    <property type="entry name" value="COBALT-PRECORRIN-2 C(20)-METHYLTRANSFERASE"/>
    <property type="match status" value="1"/>
</dbReference>
<dbReference type="Proteomes" id="UP001056429">
    <property type="component" value="Unassembled WGS sequence"/>
</dbReference>
<dbReference type="InterPro" id="IPR014777">
    <property type="entry name" value="4pyrrole_Mease_sub1"/>
</dbReference>
<dbReference type="InterPro" id="IPR000878">
    <property type="entry name" value="4pyrrol_Mease"/>
</dbReference>
<dbReference type="GO" id="GO:0043781">
    <property type="term" value="F:cobalt-factor II C20-methyltransferase activity"/>
    <property type="evidence" value="ECO:0007669"/>
    <property type="project" value="UniProtKB-EC"/>
</dbReference>